<organism evidence="1 2">
    <name type="scientific">Leuconostoc carnosum</name>
    <dbReference type="NCBI Taxonomy" id="1252"/>
    <lineage>
        <taxon>Bacteria</taxon>
        <taxon>Bacillati</taxon>
        <taxon>Bacillota</taxon>
        <taxon>Bacilli</taxon>
        <taxon>Lactobacillales</taxon>
        <taxon>Lactobacillaceae</taxon>
        <taxon>Leuconostoc</taxon>
    </lineage>
</organism>
<name>A0AAE6IJ21_LEUCA</name>
<dbReference type="InterPro" id="IPR014347">
    <property type="entry name" value="Tautomerase/MIF_sf"/>
</dbReference>
<accession>A0AAE6IJ21</accession>
<dbReference type="Gene3D" id="3.30.429.10">
    <property type="entry name" value="Macrophage Migration Inhibitory Factor"/>
    <property type="match status" value="1"/>
</dbReference>
<dbReference type="EMBL" id="CP042374">
    <property type="protein sequence ID" value="QEA33744.1"/>
    <property type="molecule type" value="Genomic_DNA"/>
</dbReference>
<protein>
    <submittedName>
        <fullName evidence="1">Tautomerase enzyme</fullName>
    </submittedName>
</protein>
<evidence type="ECO:0000313" key="2">
    <source>
        <dbReference type="Proteomes" id="UP000321332"/>
    </source>
</evidence>
<sequence>MTIINVNTLEGRFTIDEKRMLAEKLTDAVMIPEIGQFVAAARVGFQVTFTEFKSENMVVSGKLLSDLDPMPDNINVHVLVMDGDWTVPVRQAVIENIAKALAEVSGLPEPLNSWKSTFQVIDEGSFGTGAGVLSILDLLNSGVFSEEKKQAVINHINH</sequence>
<gene>
    <name evidence="1" type="ORF">FGL89_06230</name>
</gene>
<evidence type="ECO:0000313" key="1">
    <source>
        <dbReference type="EMBL" id="QEA33744.1"/>
    </source>
</evidence>
<dbReference type="AlphaFoldDB" id="A0AAE6IJ21"/>
<reference evidence="1 2" key="1">
    <citation type="submission" date="2019-06" db="EMBL/GenBank/DDBJ databases">
        <title>Genome analyses of bacteria isolated from kimchi.</title>
        <authorList>
            <person name="Lee S."/>
            <person name="Ahn S."/>
            <person name="Roh S."/>
        </authorList>
    </citation>
    <scope>NUCLEOTIDE SEQUENCE [LARGE SCALE GENOMIC DNA]</scope>
    <source>
        <strain evidence="1 2">CBA3620</strain>
    </source>
</reference>
<dbReference type="RefSeq" id="WP_014974834.1">
    <property type="nucleotide sequence ID" value="NZ_BPKR01000009.1"/>
</dbReference>
<dbReference type="Proteomes" id="UP000321332">
    <property type="component" value="Chromosome"/>
</dbReference>
<proteinExistence type="predicted"/>
<dbReference type="GeneID" id="61187340"/>